<comment type="subcellular location">
    <subcellularLocation>
        <location evidence="1">Cell inner membrane</location>
    </subcellularLocation>
</comment>
<dbReference type="Proteomes" id="UP001319080">
    <property type="component" value="Unassembled WGS sequence"/>
</dbReference>
<evidence type="ECO:0000256" key="4">
    <source>
        <dbReference type="ARBA" id="ARBA00022679"/>
    </source>
</evidence>
<feature type="transmembrane region" description="Helical" evidence="7">
    <location>
        <begin position="12"/>
        <end position="35"/>
    </location>
</feature>
<dbReference type="PANTHER" id="PTHR30606:SF10">
    <property type="entry name" value="PHOSPHATIDYLINOSITOL MANNOSIDE ACYLTRANSFERASE"/>
    <property type="match status" value="1"/>
</dbReference>
<sequence length="308" mass="34977">MASLKIIRRKIRYAIVYGLVRFLIFLSNLMSRVAWLRFCGFLGRLAYPFAGQTRTRTLRHLTLAYGKEKSAAEIRTLSRRTFEYLGKNAGEMLRATASIHTLADLDKILVVHGYENFERAQAKGKGVIFLTCHMGAFDLQVTVMALRGLNPNIIGTPLKDPRLNDLLWDYRNKHGAIAIERGRETFKMIKVLKSGGSLALLIDQDTRVKSRFVNFFGMPAATPVGATVLALKTGAAIVPTYIHLGKDWKQHMHILPEIPLNVSGNDEADMVYNTQILTNFIEQQVRSHPEQWVWMHERWKTQPGEEIA</sequence>
<evidence type="ECO:0000313" key="8">
    <source>
        <dbReference type="EMBL" id="MBT1709281.1"/>
    </source>
</evidence>
<dbReference type="RefSeq" id="WP_254084860.1">
    <property type="nucleotide sequence ID" value="NZ_JAHESE010000012.1"/>
</dbReference>
<name>A0AAP2DXQ3_9BACT</name>
<evidence type="ECO:0000256" key="7">
    <source>
        <dbReference type="SAM" id="Phobius"/>
    </source>
</evidence>
<comment type="caution">
    <text evidence="8">The sequence shown here is derived from an EMBL/GenBank/DDBJ whole genome shotgun (WGS) entry which is preliminary data.</text>
</comment>
<keyword evidence="9" id="KW-1185">Reference proteome</keyword>
<organism evidence="8 9">
    <name type="scientific">Dawidia cretensis</name>
    <dbReference type="NCBI Taxonomy" id="2782350"/>
    <lineage>
        <taxon>Bacteria</taxon>
        <taxon>Pseudomonadati</taxon>
        <taxon>Bacteroidota</taxon>
        <taxon>Cytophagia</taxon>
        <taxon>Cytophagales</taxon>
        <taxon>Chryseotaleaceae</taxon>
        <taxon>Dawidia</taxon>
    </lineage>
</organism>
<dbReference type="GO" id="GO:0005886">
    <property type="term" value="C:plasma membrane"/>
    <property type="evidence" value="ECO:0007669"/>
    <property type="project" value="UniProtKB-SubCell"/>
</dbReference>
<keyword evidence="6 8" id="KW-0012">Acyltransferase</keyword>
<keyword evidence="2" id="KW-1003">Cell membrane</keyword>
<accession>A0AAP2DXQ3</accession>
<dbReference type="PIRSF" id="PIRSF026649">
    <property type="entry name" value="MsbB"/>
    <property type="match status" value="1"/>
</dbReference>
<evidence type="ECO:0000256" key="5">
    <source>
        <dbReference type="ARBA" id="ARBA00023136"/>
    </source>
</evidence>
<dbReference type="GO" id="GO:0016746">
    <property type="term" value="F:acyltransferase activity"/>
    <property type="evidence" value="ECO:0007669"/>
    <property type="project" value="UniProtKB-KW"/>
</dbReference>
<dbReference type="AlphaFoldDB" id="A0AAP2DXQ3"/>
<gene>
    <name evidence="8" type="ORF">KK062_13645</name>
</gene>
<dbReference type="Pfam" id="PF03279">
    <property type="entry name" value="Lip_A_acyltrans"/>
    <property type="match status" value="1"/>
</dbReference>
<evidence type="ECO:0000256" key="2">
    <source>
        <dbReference type="ARBA" id="ARBA00022475"/>
    </source>
</evidence>
<evidence type="ECO:0000256" key="6">
    <source>
        <dbReference type="ARBA" id="ARBA00023315"/>
    </source>
</evidence>
<evidence type="ECO:0000313" key="9">
    <source>
        <dbReference type="Proteomes" id="UP001319080"/>
    </source>
</evidence>
<dbReference type="SUPFAM" id="SSF69593">
    <property type="entry name" value="Glycerol-3-phosphate (1)-acyltransferase"/>
    <property type="match status" value="1"/>
</dbReference>
<keyword evidence="3" id="KW-0997">Cell inner membrane</keyword>
<dbReference type="PANTHER" id="PTHR30606">
    <property type="entry name" value="LIPID A BIOSYNTHESIS LAUROYL ACYLTRANSFERASE"/>
    <property type="match status" value="1"/>
</dbReference>
<reference evidence="8 9" key="1">
    <citation type="submission" date="2021-05" db="EMBL/GenBank/DDBJ databases">
        <title>A Polyphasic approach of four new species of the genus Ohtaekwangia: Ohtaekwangia histidinii sp. nov., Ohtaekwangia cretensis sp. nov., Ohtaekwangia indiensis sp. nov., Ohtaekwangia reichenbachii sp. nov. from diverse environment.</title>
        <authorList>
            <person name="Octaviana S."/>
        </authorList>
    </citation>
    <scope>NUCLEOTIDE SEQUENCE [LARGE SCALE GENOMIC DNA]</scope>
    <source>
        <strain evidence="8 9">PWU5</strain>
    </source>
</reference>
<keyword evidence="4" id="KW-0808">Transferase</keyword>
<keyword evidence="7" id="KW-0812">Transmembrane</keyword>
<keyword evidence="5 7" id="KW-0472">Membrane</keyword>
<evidence type="ECO:0000256" key="1">
    <source>
        <dbReference type="ARBA" id="ARBA00004533"/>
    </source>
</evidence>
<dbReference type="EMBL" id="JAHESE010000012">
    <property type="protein sequence ID" value="MBT1709281.1"/>
    <property type="molecule type" value="Genomic_DNA"/>
</dbReference>
<dbReference type="GO" id="GO:0009247">
    <property type="term" value="P:glycolipid biosynthetic process"/>
    <property type="evidence" value="ECO:0007669"/>
    <property type="project" value="UniProtKB-ARBA"/>
</dbReference>
<dbReference type="CDD" id="cd07984">
    <property type="entry name" value="LPLAT_LABLAT-like"/>
    <property type="match status" value="1"/>
</dbReference>
<protein>
    <submittedName>
        <fullName evidence="8">Lysophospholipid acyltransferase family protein</fullName>
    </submittedName>
</protein>
<dbReference type="InterPro" id="IPR004960">
    <property type="entry name" value="LipA_acyltrans"/>
</dbReference>
<evidence type="ECO:0000256" key="3">
    <source>
        <dbReference type="ARBA" id="ARBA00022519"/>
    </source>
</evidence>
<proteinExistence type="predicted"/>
<keyword evidence="7" id="KW-1133">Transmembrane helix</keyword>